<name>A0ABY3SN18_9BACL</name>
<sequence>MSQDKKPYLIDAIAGNSRFLASLGRTGRMFRLWWPHIDYPQHVDEIRTGLFVDGLTERTSWFDSAEEGWGHEAGYVSRTNIFRVLAEHATIPVSVQSLDYAVPGQNVFVRHYSFTNRSDSPVSFRFMYYSSFRSMETNYYHTTQFDEALDAITHMRHEYIFSVSSSNVCTGFQAGQAWAGANTGQLNGTDIDMQPDGALSWSFTSVQPGQTVEVPVYIAAGSTRQEAAEALALAKSQPAAYWYDQTAAYWQQYLADAVPAPEAAEDIRELYERSLLTMKLMSDEQSGSVVAAPEFDEGFTRCGGYAYCWGRDAAFITTALDRVGLSDLSTRFYEWTLTAQDADGSWQQRHYHDGRLAPSWGLQIDEGASILWGMWQHYSHIQDAAFAERVWPAVAKGADFLVSYIDEETGLPAPSRDLWEERLAEHTYSAAAVYGGLTAAAAFARLRGLEEQASAWALAAEGIQQRIGDSCWNEDRGSFYRGLKLAVTEPEFRSAEEQGAATSVKVSAKGYPTYLLQHDPVIDISLLGISVPFGAVDVHDPRMARTAEAIERELTVPVVGGIKRYEDDPYIGGNPWILTTLWLSHYKIAVGQYEEARALLQWAVDHRTDMGLLPEQIDKVTGETAWVVPLTWSHAMFILAVSMLSEVDQLRVRQLQQ</sequence>
<dbReference type="PANTHER" id="PTHR31616">
    <property type="entry name" value="TREHALASE"/>
    <property type="match status" value="1"/>
</dbReference>
<evidence type="ECO:0000313" key="3">
    <source>
        <dbReference type="Proteomes" id="UP001649230"/>
    </source>
</evidence>
<feature type="domain" description="GH15-like" evidence="1">
    <location>
        <begin position="268"/>
        <end position="640"/>
    </location>
</feature>
<dbReference type="InterPro" id="IPR012341">
    <property type="entry name" value="6hp_glycosidase-like_sf"/>
</dbReference>
<organism evidence="2 3">
    <name type="scientific">Paenibacillus hexagrammi</name>
    <dbReference type="NCBI Taxonomy" id="2908839"/>
    <lineage>
        <taxon>Bacteria</taxon>
        <taxon>Bacillati</taxon>
        <taxon>Bacillota</taxon>
        <taxon>Bacilli</taxon>
        <taxon>Bacillales</taxon>
        <taxon>Paenibacillaceae</taxon>
        <taxon>Paenibacillus</taxon>
    </lineage>
</organism>
<accession>A0ABY3SN18</accession>
<dbReference type="EMBL" id="CP090978">
    <property type="protein sequence ID" value="UJF34486.1"/>
    <property type="molecule type" value="Genomic_DNA"/>
</dbReference>
<keyword evidence="3" id="KW-1185">Reference proteome</keyword>
<evidence type="ECO:0000259" key="1">
    <source>
        <dbReference type="Pfam" id="PF00723"/>
    </source>
</evidence>
<keyword evidence="2" id="KW-0378">Hydrolase</keyword>
<dbReference type="SUPFAM" id="SSF48208">
    <property type="entry name" value="Six-hairpin glycosidases"/>
    <property type="match status" value="1"/>
</dbReference>
<protein>
    <submittedName>
        <fullName evidence="2">Glycoside hydrolase family 15 protein</fullName>
    </submittedName>
</protein>
<dbReference type="RefSeq" id="WP_235121060.1">
    <property type="nucleotide sequence ID" value="NZ_CP090978.1"/>
</dbReference>
<evidence type="ECO:0000313" key="2">
    <source>
        <dbReference type="EMBL" id="UJF34486.1"/>
    </source>
</evidence>
<dbReference type="Proteomes" id="UP001649230">
    <property type="component" value="Chromosome"/>
</dbReference>
<dbReference type="Gene3D" id="1.50.10.10">
    <property type="match status" value="1"/>
</dbReference>
<proteinExistence type="predicted"/>
<reference evidence="2 3" key="1">
    <citation type="journal article" date="2024" name="Int. J. Syst. Evol. Microbiol.">
        <title>Paenibacillus hexagrammi sp. nov., a novel bacterium isolated from the gut content of Hexagrammos agrammus.</title>
        <authorList>
            <person name="Jung H.K."/>
            <person name="Kim D.G."/>
            <person name="Zin H."/>
            <person name="Park J."/>
            <person name="Jung H."/>
            <person name="Kim Y.O."/>
            <person name="Kong H.J."/>
            <person name="Kim J.W."/>
            <person name="Kim Y.S."/>
        </authorList>
    </citation>
    <scope>NUCLEOTIDE SEQUENCE [LARGE SCALE GENOMIC DNA]</scope>
    <source>
        <strain evidence="2 3">YPD9-1</strain>
    </source>
</reference>
<dbReference type="InterPro" id="IPR011613">
    <property type="entry name" value="GH15-like"/>
</dbReference>
<dbReference type="InterPro" id="IPR008928">
    <property type="entry name" value="6-hairpin_glycosidase_sf"/>
</dbReference>
<dbReference type="Pfam" id="PF00723">
    <property type="entry name" value="Glyco_hydro_15"/>
    <property type="match status" value="1"/>
</dbReference>
<dbReference type="PANTHER" id="PTHR31616:SF0">
    <property type="entry name" value="GLUCAN 1,4-ALPHA-GLUCOSIDASE"/>
    <property type="match status" value="1"/>
</dbReference>
<dbReference type="GO" id="GO:0016787">
    <property type="term" value="F:hydrolase activity"/>
    <property type="evidence" value="ECO:0007669"/>
    <property type="project" value="UniProtKB-KW"/>
</dbReference>
<gene>
    <name evidence="2" type="ORF">L0M14_04675</name>
</gene>